<evidence type="ECO:0000256" key="2">
    <source>
        <dbReference type="ARBA" id="ARBA00022664"/>
    </source>
</evidence>
<accession>A0A6A5X530</accession>
<comment type="similarity">
    <text evidence="4">Belongs to the metallo-beta-lactamase superfamily. RNA-metabolizing metallo-beta-lactamase-like family. CPSF2/YSH1 subfamily.</text>
</comment>
<feature type="region of interest" description="Disordered" evidence="5">
    <location>
        <begin position="349"/>
        <end position="378"/>
    </location>
</feature>
<dbReference type="Proteomes" id="UP000799779">
    <property type="component" value="Unassembled WGS sequence"/>
</dbReference>
<dbReference type="GO" id="GO:0003723">
    <property type="term" value="F:RNA binding"/>
    <property type="evidence" value="ECO:0007669"/>
    <property type="project" value="UniProtKB-KW"/>
</dbReference>
<dbReference type="InterPro" id="IPR011108">
    <property type="entry name" value="RMMBL"/>
</dbReference>
<dbReference type="AlphaFoldDB" id="A0A6A5X530"/>
<dbReference type="CDD" id="cd16293">
    <property type="entry name" value="CPSF2-like_MBL-fold"/>
    <property type="match status" value="1"/>
</dbReference>
<dbReference type="InterPro" id="IPR035639">
    <property type="entry name" value="CPSF2_MBL"/>
</dbReference>
<dbReference type="InterPro" id="IPR001279">
    <property type="entry name" value="Metallo-B-lactamas"/>
</dbReference>
<evidence type="ECO:0000256" key="5">
    <source>
        <dbReference type="SAM" id="MobiDB-lite"/>
    </source>
</evidence>
<feature type="region of interest" description="Disordered" evidence="5">
    <location>
        <begin position="619"/>
        <end position="694"/>
    </location>
</feature>
<dbReference type="GO" id="GO:0005847">
    <property type="term" value="C:mRNA cleavage and polyadenylation specificity factor complex"/>
    <property type="evidence" value="ECO:0007669"/>
    <property type="project" value="InterPro"/>
</dbReference>
<dbReference type="Pfam" id="PF10996">
    <property type="entry name" value="Beta-Casp"/>
    <property type="match status" value="1"/>
</dbReference>
<evidence type="ECO:0000259" key="6">
    <source>
        <dbReference type="SMART" id="SM01027"/>
    </source>
</evidence>
<evidence type="ECO:0000313" key="7">
    <source>
        <dbReference type="EMBL" id="KAF2007914.1"/>
    </source>
</evidence>
<dbReference type="GO" id="GO:0006397">
    <property type="term" value="P:mRNA processing"/>
    <property type="evidence" value="ECO:0007669"/>
    <property type="project" value="UniProtKB-KW"/>
</dbReference>
<protein>
    <recommendedName>
        <fullName evidence="4">Cleavage and polyadenylation specificity factor subunit 2</fullName>
    </recommendedName>
    <alternativeName>
        <fullName evidence="4">Cleavage and polyadenylation specificity factor 100 kDa subunit</fullName>
    </alternativeName>
</protein>
<dbReference type="Gene3D" id="3.60.15.10">
    <property type="entry name" value="Ribonuclease Z/Hydroxyacylglutathione hydrolase-like"/>
    <property type="match status" value="1"/>
</dbReference>
<keyword evidence="8" id="KW-1185">Reference proteome</keyword>
<evidence type="ECO:0000256" key="1">
    <source>
        <dbReference type="ARBA" id="ARBA00004123"/>
    </source>
</evidence>
<evidence type="ECO:0000256" key="3">
    <source>
        <dbReference type="ARBA" id="ARBA00023242"/>
    </source>
</evidence>
<dbReference type="InterPro" id="IPR027075">
    <property type="entry name" value="CPSF2"/>
</dbReference>
<feature type="domain" description="Beta-Casp" evidence="6">
    <location>
        <begin position="288"/>
        <end position="453"/>
    </location>
</feature>
<dbReference type="SMART" id="SM01027">
    <property type="entry name" value="Beta-Casp"/>
    <property type="match status" value="1"/>
</dbReference>
<comment type="subcellular location">
    <subcellularLocation>
        <location evidence="1 4">Nucleus</location>
    </subcellularLocation>
</comment>
<feature type="region of interest" description="Disordered" evidence="5">
    <location>
        <begin position="509"/>
        <end position="542"/>
    </location>
</feature>
<dbReference type="SUPFAM" id="SSF56281">
    <property type="entry name" value="Metallo-hydrolase/oxidoreductase"/>
    <property type="match status" value="1"/>
</dbReference>
<dbReference type="Gene3D" id="3.40.50.10890">
    <property type="match status" value="1"/>
</dbReference>
<evidence type="ECO:0000256" key="4">
    <source>
        <dbReference type="RuleBase" id="RU365006"/>
    </source>
</evidence>
<evidence type="ECO:0000313" key="8">
    <source>
        <dbReference type="Proteomes" id="UP000799779"/>
    </source>
</evidence>
<keyword evidence="2 4" id="KW-0507">mRNA processing</keyword>
<dbReference type="InterPro" id="IPR022712">
    <property type="entry name" value="Beta_Casp"/>
</dbReference>
<dbReference type="EMBL" id="ML977556">
    <property type="protein sequence ID" value="KAF2007914.1"/>
    <property type="molecule type" value="Genomic_DNA"/>
</dbReference>
<dbReference type="Pfam" id="PF16661">
    <property type="entry name" value="Lactamase_B_6"/>
    <property type="match status" value="1"/>
</dbReference>
<gene>
    <name evidence="7" type="ORF">P154DRAFT_558265</name>
</gene>
<dbReference type="PANTHER" id="PTHR45922:SF1">
    <property type="entry name" value="CLEAVAGE AND POLYADENYLATION SPECIFICITY FACTOR SUBUNIT 2"/>
    <property type="match status" value="1"/>
</dbReference>
<dbReference type="PANTHER" id="PTHR45922">
    <property type="entry name" value="CLEAVAGE AND POLYADENYLATION SPECIFICITY FACTOR SUBUNIT 2"/>
    <property type="match status" value="1"/>
</dbReference>
<feature type="compositionally biased region" description="Basic and acidic residues" evidence="5">
    <location>
        <begin position="642"/>
        <end position="654"/>
    </location>
</feature>
<dbReference type="Pfam" id="PF07521">
    <property type="entry name" value="RMMBL"/>
    <property type="match status" value="1"/>
</dbReference>
<proteinExistence type="inferred from homology"/>
<dbReference type="InterPro" id="IPR036866">
    <property type="entry name" value="RibonucZ/Hydroxyglut_hydro"/>
</dbReference>
<feature type="region of interest" description="Disordered" evidence="5">
    <location>
        <begin position="821"/>
        <end position="852"/>
    </location>
</feature>
<keyword evidence="4" id="KW-0694">RNA-binding</keyword>
<reference evidence="7" key="1">
    <citation type="journal article" date="2020" name="Stud. Mycol.">
        <title>101 Dothideomycetes genomes: a test case for predicting lifestyles and emergence of pathogens.</title>
        <authorList>
            <person name="Haridas S."/>
            <person name="Albert R."/>
            <person name="Binder M."/>
            <person name="Bloem J."/>
            <person name="Labutti K."/>
            <person name="Salamov A."/>
            <person name="Andreopoulos B."/>
            <person name="Baker S."/>
            <person name="Barry K."/>
            <person name="Bills G."/>
            <person name="Bluhm B."/>
            <person name="Cannon C."/>
            <person name="Castanera R."/>
            <person name="Culley D."/>
            <person name="Daum C."/>
            <person name="Ezra D."/>
            <person name="Gonzalez J."/>
            <person name="Henrissat B."/>
            <person name="Kuo A."/>
            <person name="Liang C."/>
            <person name="Lipzen A."/>
            <person name="Lutzoni F."/>
            <person name="Magnuson J."/>
            <person name="Mondo S."/>
            <person name="Nolan M."/>
            <person name="Ohm R."/>
            <person name="Pangilinan J."/>
            <person name="Park H.-J."/>
            <person name="Ramirez L."/>
            <person name="Alfaro M."/>
            <person name="Sun H."/>
            <person name="Tritt A."/>
            <person name="Yoshinaga Y."/>
            <person name="Zwiers L.-H."/>
            <person name="Turgeon B."/>
            <person name="Goodwin S."/>
            <person name="Spatafora J."/>
            <person name="Crous P."/>
            <person name="Grigoriev I."/>
        </authorList>
    </citation>
    <scope>NUCLEOTIDE SEQUENCE</scope>
    <source>
        <strain evidence="7">CBS 123094</strain>
    </source>
</reference>
<dbReference type="InterPro" id="IPR025069">
    <property type="entry name" value="Cpsf2_C"/>
</dbReference>
<name>A0A6A5X530_9PLEO</name>
<organism evidence="7 8">
    <name type="scientific">Amniculicola lignicola CBS 123094</name>
    <dbReference type="NCBI Taxonomy" id="1392246"/>
    <lineage>
        <taxon>Eukaryota</taxon>
        <taxon>Fungi</taxon>
        <taxon>Dikarya</taxon>
        <taxon>Ascomycota</taxon>
        <taxon>Pezizomycotina</taxon>
        <taxon>Dothideomycetes</taxon>
        <taxon>Pleosporomycetidae</taxon>
        <taxon>Pleosporales</taxon>
        <taxon>Amniculicolaceae</taxon>
        <taxon>Amniculicola</taxon>
    </lineage>
</organism>
<keyword evidence="3 4" id="KW-0539">Nucleus</keyword>
<dbReference type="OrthoDB" id="64353at2759"/>
<feature type="compositionally biased region" description="Acidic residues" evidence="5">
    <location>
        <begin position="669"/>
        <end position="687"/>
    </location>
</feature>
<dbReference type="Pfam" id="PF13299">
    <property type="entry name" value="CPSF100_C"/>
    <property type="match status" value="1"/>
</dbReference>
<sequence length="965" mass="105276">MFNFTPLLGAQSASPASQSLLEFDGGIKVLIDVGWDESFDVEKLKEIEKHIPTLSFVLLTHATVSHLGAFAHCCKHFPLFTRIPVYATIPVVSLGRTLLQDLYASTPLASSIIPTEALTESAYSFPLVKDGHNPNILFQPPSPDEIASYFGLVNPLKYSQPHQPLPSPFSPPLGGLTITAYSAGHTLGGTIWHVQHGMESVVYAVDWNQAREHVLSGAAWLGGPGTGGSEVLEQLRRPTALICSTKGSGQANVSTQRNKRDEALLSLIRETIAKGGSVLIPTDSSARILELAYLLEETWQRETSQAGRDSPFKNAKLYLASRTAGATMRYVRSMLEWMEEGIVKEFETATGAAEAHDQRRSRGQQSGGARGEDEKPRAPFDFRHISMLERKTKITRMLGASEPRVVLASDTSLEWGFSKDAIKSFASDERNLIILTQRVGNKSGSSKGLGRHLWELWDSHQDSTSATIIDTDGTQAQFQSAQVVPLAGQELPLYQQFLARQRQLHNTIQGDQGSALETSADVVDDRSSSTSTTSEDSDIEHQGKALNTATTLQHARNRLGLSDAELGINILIRKKNHYDYGVLGKKGREKVFPFVAKRRRADEFGDLIRPEEFARAEEEDQVAGEALRDTAKTENAVGQKRKWTDGVRTVDGRPRPVNGAGKRRRMGAEDDAVVADIESSSEEEEDNTDKIEGPSKVILREETLELQCRISFIDFSGLHDRRAIQMLLPLIKPRKLIFVAGEESETLSLAEECRNLLNAGDESSAVDVFTPTVGITIDASVDTNAWTVKLSRNMVRKLQWQKVRGLGVVAITGRLEAATLNPSGLETDEPSATKKTKLEKGDAAAEEPPQSTTPILDVVPANLSTAVRSVAQPFHVGDLRLADLRKLMQNSGMTAEFRGEGTLVINNTVAVRKTGTGHIEVDGGTYGLGGEGGRGGRMAMGGQEGATFFMVRRKIYEGLAVVAGH</sequence>